<name>A0A4Y2IKP3_ARAVE</name>
<evidence type="ECO:0000313" key="1">
    <source>
        <dbReference type="EMBL" id="GBM78391.1"/>
    </source>
</evidence>
<accession>A0A4Y2IKP3</accession>
<dbReference type="AlphaFoldDB" id="A0A4Y2IKP3"/>
<evidence type="ECO:0000313" key="2">
    <source>
        <dbReference type="Proteomes" id="UP000499080"/>
    </source>
</evidence>
<sequence>MDEILCTVFTPKLLTSVELWTTSVYWKSVCPSVHVHVNTITKNSIRWIHGVDTDLIARIVDTAEPPESELIGAVDCTVKKNPVKFTVLNWQLGWLCKTVKVTK</sequence>
<protein>
    <submittedName>
        <fullName evidence="1">Uncharacterized protein</fullName>
    </submittedName>
</protein>
<reference evidence="1 2" key="1">
    <citation type="journal article" date="2019" name="Sci. Rep.">
        <title>Orb-weaving spider Araneus ventricosus genome elucidates the spidroin gene catalogue.</title>
        <authorList>
            <person name="Kono N."/>
            <person name="Nakamura H."/>
            <person name="Ohtoshi R."/>
            <person name="Moran D.A.P."/>
            <person name="Shinohara A."/>
            <person name="Yoshida Y."/>
            <person name="Fujiwara M."/>
            <person name="Mori M."/>
            <person name="Tomita M."/>
            <person name="Arakawa K."/>
        </authorList>
    </citation>
    <scope>NUCLEOTIDE SEQUENCE [LARGE SCALE GENOMIC DNA]</scope>
</reference>
<proteinExistence type="predicted"/>
<organism evidence="1 2">
    <name type="scientific">Araneus ventricosus</name>
    <name type="common">Orbweaver spider</name>
    <name type="synonym">Epeira ventricosa</name>
    <dbReference type="NCBI Taxonomy" id="182803"/>
    <lineage>
        <taxon>Eukaryota</taxon>
        <taxon>Metazoa</taxon>
        <taxon>Ecdysozoa</taxon>
        <taxon>Arthropoda</taxon>
        <taxon>Chelicerata</taxon>
        <taxon>Arachnida</taxon>
        <taxon>Araneae</taxon>
        <taxon>Araneomorphae</taxon>
        <taxon>Entelegynae</taxon>
        <taxon>Araneoidea</taxon>
        <taxon>Araneidae</taxon>
        <taxon>Araneus</taxon>
    </lineage>
</organism>
<gene>
    <name evidence="1" type="ORF">AVEN_79110_1</name>
</gene>
<dbReference type="Proteomes" id="UP000499080">
    <property type="component" value="Unassembled WGS sequence"/>
</dbReference>
<comment type="caution">
    <text evidence="1">The sequence shown here is derived from an EMBL/GenBank/DDBJ whole genome shotgun (WGS) entry which is preliminary data.</text>
</comment>
<keyword evidence="2" id="KW-1185">Reference proteome</keyword>
<dbReference type="EMBL" id="BGPR01002750">
    <property type="protein sequence ID" value="GBM78391.1"/>
    <property type="molecule type" value="Genomic_DNA"/>
</dbReference>